<evidence type="ECO:0000313" key="3">
    <source>
        <dbReference type="Proteomes" id="UP001596222"/>
    </source>
</evidence>
<dbReference type="Proteomes" id="UP001596222">
    <property type="component" value="Unassembled WGS sequence"/>
</dbReference>
<evidence type="ECO:0000313" key="2">
    <source>
        <dbReference type="EMBL" id="MFC5143525.1"/>
    </source>
</evidence>
<name>A0ABV9ZSU1_9ACTN</name>
<dbReference type="RefSeq" id="WP_382036467.1">
    <property type="nucleotide sequence ID" value="NZ_JBHSKJ010000001.1"/>
</dbReference>
<feature type="signal peptide" evidence="1">
    <location>
        <begin position="1"/>
        <end position="30"/>
    </location>
</feature>
<protein>
    <recommendedName>
        <fullName evidence="4">Secreted protein</fullName>
    </recommendedName>
</protein>
<proteinExistence type="predicted"/>
<evidence type="ECO:0000256" key="1">
    <source>
        <dbReference type="SAM" id="SignalP"/>
    </source>
</evidence>
<comment type="caution">
    <text evidence="2">The sequence shown here is derived from an EMBL/GenBank/DDBJ whole genome shotgun (WGS) entry which is preliminary data.</text>
</comment>
<dbReference type="EMBL" id="JBHSKJ010000001">
    <property type="protein sequence ID" value="MFC5143525.1"/>
    <property type="molecule type" value="Genomic_DNA"/>
</dbReference>
<accession>A0ABV9ZSU1</accession>
<sequence length="175" mass="18933">MARSAIRRLWNPVIAVLALSGSLFVTTATAAEHRAAAVPPGDYCGPQEGFYGGGQYTYAEVRVCLHFEDGGSSEVRVSTHNNSYYWGSSWYNASANYPAYWRAEGAVSKGGQTADYSVSHRQESRDGWAGAAQSAARECGAATVTLNFHQNGPYWTGSDNDIDSGERTYQIDVPC</sequence>
<gene>
    <name evidence="2" type="ORF">ACFPP6_02295</name>
</gene>
<feature type="chain" id="PRO_5046713681" description="Secreted protein" evidence="1">
    <location>
        <begin position="31"/>
        <end position="175"/>
    </location>
</feature>
<keyword evidence="1" id="KW-0732">Signal</keyword>
<reference evidence="3" key="1">
    <citation type="journal article" date="2019" name="Int. J. Syst. Evol. Microbiol.">
        <title>The Global Catalogue of Microorganisms (GCM) 10K type strain sequencing project: providing services to taxonomists for standard genome sequencing and annotation.</title>
        <authorList>
            <consortium name="The Broad Institute Genomics Platform"/>
            <consortium name="The Broad Institute Genome Sequencing Center for Infectious Disease"/>
            <person name="Wu L."/>
            <person name="Ma J."/>
        </authorList>
    </citation>
    <scope>NUCLEOTIDE SEQUENCE [LARGE SCALE GENOMIC DNA]</scope>
    <source>
        <strain evidence="3">CGMCC 4.1641</strain>
    </source>
</reference>
<keyword evidence="3" id="KW-1185">Reference proteome</keyword>
<organism evidence="2 3">
    <name type="scientific">Streptomyces aureoversilis</name>
    <dbReference type="NCBI Taxonomy" id="67277"/>
    <lineage>
        <taxon>Bacteria</taxon>
        <taxon>Bacillati</taxon>
        <taxon>Actinomycetota</taxon>
        <taxon>Actinomycetes</taxon>
        <taxon>Kitasatosporales</taxon>
        <taxon>Streptomycetaceae</taxon>
        <taxon>Streptomyces</taxon>
    </lineage>
</organism>
<evidence type="ECO:0008006" key="4">
    <source>
        <dbReference type="Google" id="ProtNLM"/>
    </source>
</evidence>